<evidence type="ECO:0000256" key="5">
    <source>
        <dbReference type="PROSITE-ProRule" id="PRU00205"/>
    </source>
</evidence>
<sequence>MDDVSGSPVYALLAVSVLLGVIMCKTVYEITGLISTAYFKGYISLKKSTKIEWKNRGFSTFHAILVAAVSFYLIVLSDLFKEGTLTGSFVHRKSLLSDSLLGVSIGYFLADLGMILWCLPALGGMEYVLHHGCSLYAITLSLITGEAQFYILMVLFSEITTPFVNLRWYLDVYGKKSSMLYFCNGVALFLGWLAARILLFIFLFFHMYLHFDQVKTIFPIGFCSVLSVPSLIAVMNVYWFWKITKGLVKTVSRKRHPQ</sequence>
<dbReference type="Proteomes" id="UP001418222">
    <property type="component" value="Unassembled WGS sequence"/>
</dbReference>
<keyword evidence="2 5" id="KW-0812">Transmembrane</keyword>
<feature type="transmembrane region" description="Helical" evidence="6">
    <location>
        <begin position="100"/>
        <end position="123"/>
    </location>
</feature>
<evidence type="ECO:0000256" key="2">
    <source>
        <dbReference type="ARBA" id="ARBA00022692"/>
    </source>
</evidence>
<feature type="domain" description="TLC" evidence="7">
    <location>
        <begin position="48"/>
        <end position="252"/>
    </location>
</feature>
<dbReference type="InterPro" id="IPR050846">
    <property type="entry name" value="TLCD"/>
</dbReference>
<name>A0AAP0FYU0_9ASPA</name>
<evidence type="ECO:0000256" key="1">
    <source>
        <dbReference type="ARBA" id="ARBA00004141"/>
    </source>
</evidence>
<comment type="caution">
    <text evidence="8">The sequence shown here is derived from an EMBL/GenBank/DDBJ whole genome shotgun (WGS) entry which is preliminary data.</text>
</comment>
<accession>A0AAP0FYU0</accession>
<evidence type="ECO:0000313" key="8">
    <source>
        <dbReference type="EMBL" id="KAK8925816.1"/>
    </source>
</evidence>
<evidence type="ECO:0000313" key="9">
    <source>
        <dbReference type="Proteomes" id="UP001418222"/>
    </source>
</evidence>
<dbReference type="PANTHER" id="PTHR13439">
    <property type="entry name" value="CT120 PROTEIN"/>
    <property type="match status" value="1"/>
</dbReference>
<proteinExistence type="predicted"/>
<evidence type="ECO:0000256" key="6">
    <source>
        <dbReference type="SAM" id="Phobius"/>
    </source>
</evidence>
<keyword evidence="4 5" id="KW-0472">Membrane</keyword>
<dbReference type="PANTHER" id="PTHR13439:SF0">
    <property type="entry name" value="TOPOISOMERASE I DAMAGE AFFECTED PROTEIN 4"/>
    <property type="match status" value="1"/>
</dbReference>
<evidence type="ECO:0000256" key="4">
    <source>
        <dbReference type="ARBA" id="ARBA00023136"/>
    </source>
</evidence>
<dbReference type="EMBL" id="JBBWWQ010000016">
    <property type="protein sequence ID" value="KAK8925816.1"/>
    <property type="molecule type" value="Genomic_DNA"/>
</dbReference>
<dbReference type="AlphaFoldDB" id="A0AAP0FYU0"/>
<dbReference type="Pfam" id="PF03798">
    <property type="entry name" value="TRAM_LAG1_CLN8"/>
    <property type="match status" value="1"/>
</dbReference>
<dbReference type="InterPro" id="IPR006634">
    <property type="entry name" value="TLC-dom"/>
</dbReference>
<reference evidence="8 9" key="1">
    <citation type="journal article" date="2022" name="Nat. Plants">
        <title>Genomes of leafy and leafless Platanthera orchids illuminate the evolution of mycoheterotrophy.</title>
        <authorList>
            <person name="Li M.H."/>
            <person name="Liu K.W."/>
            <person name="Li Z."/>
            <person name="Lu H.C."/>
            <person name="Ye Q.L."/>
            <person name="Zhang D."/>
            <person name="Wang J.Y."/>
            <person name="Li Y.F."/>
            <person name="Zhong Z.M."/>
            <person name="Liu X."/>
            <person name="Yu X."/>
            <person name="Liu D.K."/>
            <person name="Tu X.D."/>
            <person name="Liu B."/>
            <person name="Hao Y."/>
            <person name="Liao X.Y."/>
            <person name="Jiang Y.T."/>
            <person name="Sun W.H."/>
            <person name="Chen J."/>
            <person name="Chen Y.Q."/>
            <person name="Ai Y."/>
            <person name="Zhai J.W."/>
            <person name="Wu S.S."/>
            <person name="Zhou Z."/>
            <person name="Hsiao Y.Y."/>
            <person name="Wu W.L."/>
            <person name="Chen Y.Y."/>
            <person name="Lin Y.F."/>
            <person name="Hsu J.L."/>
            <person name="Li C.Y."/>
            <person name="Wang Z.W."/>
            <person name="Zhao X."/>
            <person name="Zhong W.Y."/>
            <person name="Ma X.K."/>
            <person name="Ma L."/>
            <person name="Huang J."/>
            <person name="Chen G.Z."/>
            <person name="Huang M.Z."/>
            <person name="Huang L."/>
            <person name="Peng D.H."/>
            <person name="Luo Y.B."/>
            <person name="Zou S.Q."/>
            <person name="Chen S.P."/>
            <person name="Lan S."/>
            <person name="Tsai W.C."/>
            <person name="Van de Peer Y."/>
            <person name="Liu Z.J."/>
        </authorList>
    </citation>
    <scope>NUCLEOTIDE SEQUENCE [LARGE SCALE GENOMIC DNA]</scope>
    <source>
        <strain evidence="8">Lor287</strain>
    </source>
</reference>
<evidence type="ECO:0000259" key="7">
    <source>
        <dbReference type="PROSITE" id="PS50922"/>
    </source>
</evidence>
<feature type="transmembrane region" description="Helical" evidence="6">
    <location>
        <begin position="179"/>
        <end position="205"/>
    </location>
</feature>
<comment type="subcellular location">
    <subcellularLocation>
        <location evidence="1">Membrane</location>
        <topology evidence="1">Multi-pass membrane protein</topology>
    </subcellularLocation>
</comment>
<feature type="transmembrane region" description="Helical" evidence="6">
    <location>
        <begin position="217"/>
        <end position="241"/>
    </location>
</feature>
<feature type="transmembrane region" description="Helical" evidence="6">
    <location>
        <begin position="12"/>
        <end position="39"/>
    </location>
</feature>
<dbReference type="PROSITE" id="PS50922">
    <property type="entry name" value="TLC"/>
    <property type="match status" value="1"/>
</dbReference>
<keyword evidence="3 6" id="KW-1133">Transmembrane helix</keyword>
<evidence type="ECO:0000256" key="3">
    <source>
        <dbReference type="ARBA" id="ARBA00022989"/>
    </source>
</evidence>
<dbReference type="SMART" id="SM00724">
    <property type="entry name" value="TLC"/>
    <property type="match status" value="1"/>
</dbReference>
<keyword evidence="9" id="KW-1185">Reference proteome</keyword>
<organism evidence="8 9">
    <name type="scientific">Platanthera zijinensis</name>
    <dbReference type="NCBI Taxonomy" id="2320716"/>
    <lineage>
        <taxon>Eukaryota</taxon>
        <taxon>Viridiplantae</taxon>
        <taxon>Streptophyta</taxon>
        <taxon>Embryophyta</taxon>
        <taxon>Tracheophyta</taxon>
        <taxon>Spermatophyta</taxon>
        <taxon>Magnoliopsida</taxon>
        <taxon>Liliopsida</taxon>
        <taxon>Asparagales</taxon>
        <taxon>Orchidaceae</taxon>
        <taxon>Orchidoideae</taxon>
        <taxon>Orchideae</taxon>
        <taxon>Orchidinae</taxon>
        <taxon>Platanthera</taxon>
    </lineage>
</organism>
<dbReference type="GO" id="GO:0016020">
    <property type="term" value="C:membrane"/>
    <property type="evidence" value="ECO:0007669"/>
    <property type="project" value="UniProtKB-SubCell"/>
</dbReference>
<dbReference type="GO" id="GO:0055088">
    <property type="term" value="P:lipid homeostasis"/>
    <property type="evidence" value="ECO:0007669"/>
    <property type="project" value="TreeGrafter"/>
</dbReference>
<dbReference type="GO" id="GO:0005783">
    <property type="term" value="C:endoplasmic reticulum"/>
    <property type="evidence" value="ECO:0007669"/>
    <property type="project" value="TreeGrafter"/>
</dbReference>
<feature type="transmembrane region" description="Helical" evidence="6">
    <location>
        <begin position="60"/>
        <end position="80"/>
    </location>
</feature>
<gene>
    <name evidence="8" type="ORF">KSP39_PZI018700</name>
</gene>
<protein>
    <recommendedName>
        <fullName evidence="7">TLC domain-containing protein</fullName>
    </recommendedName>
</protein>